<protein>
    <submittedName>
        <fullName evidence="5">SDR family NAD(P)-dependent oxidoreductase</fullName>
    </submittedName>
</protein>
<keyword evidence="2" id="KW-0560">Oxidoreductase</keyword>
<feature type="domain" description="Ketoreductase" evidence="4">
    <location>
        <begin position="3"/>
        <end position="172"/>
    </location>
</feature>
<comment type="caution">
    <text evidence="5">The sequence shown here is derived from an EMBL/GenBank/DDBJ whole genome shotgun (WGS) entry which is preliminary data.</text>
</comment>
<dbReference type="AlphaFoldDB" id="A0A9D1LAQ7"/>
<evidence type="ECO:0000313" key="5">
    <source>
        <dbReference type="EMBL" id="HIU33643.1"/>
    </source>
</evidence>
<proteinExistence type="inferred from homology"/>
<dbReference type="Gene3D" id="3.40.50.720">
    <property type="entry name" value="NAD(P)-binding Rossmann-like Domain"/>
    <property type="match status" value="1"/>
</dbReference>
<dbReference type="Proteomes" id="UP000824072">
    <property type="component" value="Unassembled WGS sequence"/>
</dbReference>
<dbReference type="EMBL" id="DVMU01000082">
    <property type="protein sequence ID" value="HIU33643.1"/>
    <property type="molecule type" value="Genomic_DNA"/>
</dbReference>
<dbReference type="InterPro" id="IPR002347">
    <property type="entry name" value="SDR_fam"/>
</dbReference>
<evidence type="ECO:0000313" key="6">
    <source>
        <dbReference type="Proteomes" id="UP000824072"/>
    </source>
</evidence>
<dbReference type="SUPFAM" id="SSF51735">
    <property type="entry name" value="NAD(P)-binding Rossmann-fold domains"/>
    <property type="match status" value="1"/>
</dbReference>
<name>A0A9D1LAQ7_9FIRM</name>
<accession>A0A9D1LAQ7</accession>
<reference evidence="5" key="1">
    <citation type="submission" date="2020-10" db="EMBL/GenBank/DDBJ databases">
        <authorList>
            <person name="Gilroy R."/>
        </authorList>
    </citation>
    <scope>NUCLEOTIDE SEQUENCE</scope>
    <source>
        <strain evidence="5">ChiHcec3-11533</strain>
    </source>
</reference>
<dbReference type="PRINTS" id="PR00080">
    <property type="entry name" value="SDRFAMILY"/>
</dbReference>
<dbReference type="PANTHER" id="PTHR44169">
    <property type="entry name" value="NADPH-DEPENDENT 1-ACYLDIHYDROXYACETONE PHOSPHATE REDUCTASE"/>
    <property type="match status" value="1"/>
</dbReference>
<dbReference type="InterPro" id="IPR057326">
    <property type="entry name" value="KR_dom"/>
</dbReference>
<dbReference type="PANTHER" id="PTHR44169:SF6">
    <property type="entry name" value="NADPH-DEPENDENT 1-ACYLDIHYDROXYACETONE PHOSPHATE REDUCTASE"/>
    <property type="match status" value="1"/>
</dbReference>
<evidence type="ECO:0000256" key="3">
    <source>
        <dbReference type="RuleBase" id="RU000363"/>
    </source>
</evidence>
<dbReference type="PROSITE" id="PS00061">
    <property type="entry name" value="ADH_SHORT"/>
    <property type="match status" value="1"/>
</dbReference>
<gene>
    <name evidence="5" type="ORF">IAB02_03685</name>
</gene>
<evidence type="ECO:0000256" key="2">
    <source>
        <dbReference type="ARBA" id="ARBA00023002"/>
    </source>
</evidence>
<dbReference type="InterPro" id="IPR036291">
    <property type="entry name" value="NAD(P)-bd_dom_sf"/>
</dbReference>
<reference evidence="5" key="2">
    <citation type="journal article" date="2021" name="PeerJ">
        <title>Extensive microbial diversity within the chicken gut microbiome revealed by metagenomics and culture.</title>
        <authorList>
            <person name="Gilroy R."/>
            <person name="Ravi A."/>
            <person name="Getino M."/>
            <person name="Pursley I."/>
            <person name="Horton D.L."/>
            <person name="Alikhan N.F."/>
            <person name="Baker D."/>
            <person name="Gharbi K."/>
            <person name="Hall N."/>
            <person name="Watson M."/>
            <person name="Adriaenssens E.M."/>
            <person name="Foster-Nyarko E."/>
            <person name="Jarju S."/>
            <person name="Secka A."/>
            <person name="Antonio M."/>
            <person name="Oren A."/>
            <person name="Chaudhuri R.R."/>
            <person name="La Ragione R."/>
            <person name="Hildebrand F."/>
            <person name="Pallen M.J."/>
        </authorList>
    </citation>
    <scope>NUCLEOTIDE SEQUENCE</scope>
    <source>
        <strain evidence="5">ChiHcec3-11533</strain>
    </source>
</reference>
<evidence type="ECO:0000259" key="4">
    <source>
        <dbReference type="SMART" id="SM00822"/>
    </source>
</evidence>
<organism evidence="5 6">
    <name type="scientific">Candidatus Pullichristensenella excrementigallinarum</name>
    <dbReference type="NCBI Taxonomy" id="2840907"/>
    <lineage>
        <taxon>Bacteria</taxon>
        <taxon>Bacillati</taxon>
        <taxon>Bacillota</taxon>
        <taxon>Clostridia</taxon>
        <taxon>Candidatus Pullichristensenella</taxon>
    </lineage>
</organism>
<dbReference type="PRINTS" id="PR00081">
    <property type="entry name" value="GDHRDH"/>
</dbReference>
<sequence length="265" mass="28535">MRPVAIVTGGTSGIGLAAARALCSRNVAVYCLSRHPVELEGIAHLVADVSDEEQVARAVEDVLRREGRIDILINNAGYGISGAAEMTDSAEARKLMDVNLFGMVNAARAVLPIMRKQGSGRIVFTSSVAAVLPIPFQAWYSVSKAAINAYSLALQNEVRFMGITTCAVMPGDIRTGFTAARQKSHVGDAVYQGRIARSVSKMEKDEVKGMAPETAGKFLAHIALKKRVKPYYAIGLEYKFFVMLSRLLPCGLIGRLLGMLYSGNP</sequence>
<dbReference type="Pfam" id="PF00106">
    <property type="entry name" value="adh_short"/>
    <property type="match status" value="1"/>
</dbReference>
<dbReference type="SMART" id="SM00822">
    <property type="entry name" value="PKS_KR"/>
    <property type="match status" value="1"/>
</dbReference>
<dbReference type="InterPro" id="IPR020904">
    <property type="entry name" value="Sc_DH/Rdtase_CS"/>
</dbReference>
<dbReference type="GO" id="GO:0016491">
    <property type="term" value="F:oxidoreductase activity"/>
    <property type="evidence" value="ECO:0007669"/>
    <property type="project" value="UniProtKB-KW"/>
</dbReference>
<comment type="similarity">
    <text evidence="1 3">Belongs to the short-chain dehydrogenases/reductases (SDR) family.</text>
</comment>
<evidence type="ECO:0000256" key="1">
    <source>
        <dbReference type="ARBA" id="ARBA00006484"/>
    </source>
</evidence>